<dbReference type="EMBL" id="BARW01008172">
    <property type="protein sequence ID" value="GAI81265.1"/>
    <property type="molecule type" value="Genomic_DNA"/>
</dbReference>
<dbReference type="Pfam" id="PF02592">
    <property type="entry name" value="Vut_1"/>
    <property type="match status" value="1"/>
</dbReference>
<sequence length="127" mass="14509">MFNEFLWLGLVIFTFLGILLSYRLFGKTGLFVWTGVAMIVCNIQVLKTLVLFGMVSTLGNALYGTTFLVTDILNEIYGKKEAKRAVWIGFYMTIATMIIMQICLRFIQEIDYGLKFSFNTKLGTNFI</sequence>
<name>X1T0W8_9ZZZZ</name>
<dbReference type="AlphaFoldDB" id="X1T0W8"/>
<keyword evidence="1" id="KW-1133">Transmembrane helix</keyword>
<dbReference type="PANTHER" id="PTHR34300:SF2">
    <property type="entry name" value="QUEUOSINE PRECURSOR TRANSPORTER-RELATED"/>
    <property type="match status" value="1"/>
</dbReference>
<feature type="transmembrane region" description="Helical" evidence="1">
    <location>
        <begin position="30"/>
        <end position="46"/>
    </location>
</feature>
<keyword evidence="1" id="KW-0812">Transmembrane</keyword>
<protein>
    <submittedName>
        <fullName evidence="2">Uncharacterized protein</fullName>
    </submittedName>
</protein>
<dbReference type="NCBIfam" id="TIGR00697">
    <property type="entry name" value="queuosine precursor transporter"/>
    <property type="match status" value="1"/>
</dbReference>
<proteinExistence type="predicted"/>
<evidence type="ECO:0000256" key="1">
    <source>
        <dbReference type="SAM" id="Phobius"/>
    </source>
</evidence>
<organism evidence="2">
    <name type="scientific">marine sediment metagenome</name>
    <dbReference type="NCBI Taxonomy" id="412755"/>
    <lineage>
        <taxon>unclassified sequences</taxon>
        <taxon>metagenomes</taxon>
        <taxon>ecological metagenomes</taxon>
    </lineage>
</organism>
<feature type="transmembrane region" description="Helical" evidence="1">
    <location>
        <begin position="85"/>
        <end position="107"/>
    </location>
</feature>
<dbReference type="PANTHER" id="PTHR34300">
    <property type="entry name" value="QUEUOSINE PRECURSOR TRANSPORTER-RELATED"/>
    <property type="match status" value="1"/>
</dbReference>
<dbReference type="InterPro" id="IPR003744">
    <property type="entry name" value="YhhQ"/>
</dbReference>
<gene>
    <name evidence="2" type="ORF">S12H4_16831</name>
</gene>
<reference evidence="2" key="1">
    <citation type="journal article" date="2014" name="Front. Microbiol.">
        <title>High frequency of phylogenetically diverse reductive dehalogenase-homologous genes in deep subseafloor sedimentary metagenomes.</title>
        <authorList>
            <person name="Kawai M."/>
            <person name="Futagami T."/>
            <person name="Toyoda A."/>
            <person name="Takaki Y."/>
            <person name="Nishi S."/>
            <person name="Hori S."/>
            <person name="Arai W."/>
            <person name="Tsubouchi T."/>
            <person name="Morono Y."/>
            <person name="Uchiyama I."/>
            <person name="Ito T."/>
            <person name="Fujiyama A."/>
            <person name="Inagaki F."/>
            <person name="Takami H."/>
        </authorList>
    </citation>
    <scope>NUCLEOTIDE SEQUENCE</scope>
    <source>
        <strain evidence="2">Expedition CK06-06</strain>
    </source>
</reference>
<keyword evidence="1" id="KW-0472">Membrane</keyword>
<comment type="caution">
    <text evidence="2">The sequence shown here is derived from an EMBL/GenBank/DDBJ whole genome shotgun (WGS) entry which is preliminary data.</text>
</comment>
<evidence type="ECO:0000313" key="2">
    <source>
        <dbReference type="EMBL" id="GAI81265.1"/>
    </source>
</evidence>
<accession>X1T0W8</accession>
<feature type="transmembrane region" description="Helical" evidence="1">
    <location>
        <begin position="6"/>
        <end position="25"/>
    </location>
</feature>
<feature type="transmembrane region" description="Helical" evidence="1">
    <location>
        <begin position="52"/>
        <end position="73"/>
    </location>
</feature>